<evidence type="ECO:0000313" key="8">
    <source>
        <dbReference type="EMBL" id="GMK56039.1"/>
    </source>
</evidence>
<keyword evidence="9" id="KW-1185">Reference proteome</keyword>
<comment type="function">
    <text evidence="7">Component of the cytochrome c oxidase, the last enzyme in the mitochondrial electron transport chain which drives oxidative phosphorylation. The respiratory chain contains 3 multisubunit complexes succinate dehydrogenase (complex II, CII), ubiquinol-cytochrome c oxidoreductase (cytochrome b-c1 complex, complex III, CIII) and cytochrome c oxidase (complex IV, CIV), that cooperate to transfer electrons derived from NADH and succinate to molecular oxygen, creating an electrochemical gradient over the inner membrane that drives transmembrane transport and the ATP synthase. Cytochrome c oxidase is the component of the respiratory chain that catalyzes the reduction of oxygen to water. Electrons originating from reduced cytochrome c in the intermembrane space (IMS) are transferred via the dinuclear copper A center (CU(A)) of subunit 2 and heme A of subunit 1 to the active site in subunit 1, a binuclear center (BNC) formed by heme A3 and copper B (CU(B)). The BNC reduces molecular oxygen to 2 water molecules using 4 electrons from cytochrome c in the IMS and 4 protons from the mitochondrial matrix.</text>
</comment>
<evidence type="ECO:0000256" key="4">
    <source>
        <dbReference type="ARBA" id="ARBA00022792"/>
    </source>
</evidence>
<dbReference type="InterPro" id="IPR004202">
    <property type="entry name" value="COX7C/Cox8"/>
</dbReference>
<reference evidence="8" key="1">
    <citation type="journal article" date="2023" name="BMC Genomics">
        <title>Chromosome-level genome assemblies of Cutaneotrichosporon spp. (Trichosporonales, Basidiomycota) reveal imbalanced evolution between nucleotide sequences and chromosome synteny.</title>
        <authorList>
            <person name="Kobayashi Y."/>
            <person name="Kayamori A."/>
            <person name="Aoki K."/>
            <person name="Shiwa Y."/>
            <person name="Matsutani M."/>
            <person name="Fujita N."/>
            <person name="Sugita T."/>
            <person name="Iwasaki W."/>
            <person name="Tanaka N."/>
            <person name="Takashima M."/>
        </authorList>
    </citation>
    <scope>NUCLEOTIDE SEQUENCE</scope>
    <source>
        <strain evidence="8">HIS016</strain>
    </source>
</reference>
<proteinExistence type="inferred from homology"/>
<reference evidence="8" key="2">
    <citation type="submission" date="2023-06" db="EMBL/GenBank/DDBJ databases">
        <authorList>
            <person name="Kobayashi Y."/>
            <person name="Kayamori A."/>
            <person name="Aoki K."/>
            <person name="Shiwa Y."/>
            <person name="Fujita N."/>
            <person name="Sugita T."/>
            <person name="Iwasaki W."/>
            <person name="Tanaka N."/>
            <person name="Takashima M."/>
        </authorList>
    </citation>
    <scope>NUCLEOTIDE SEQUENCE</scope>
    <source>
        <strain evidence="8">HIS016</strain>
    </source>
</reference>
<keyword evidence="7" id="KW-0812">Transmembrane</keyword>
<gene>
    <name evidence="8" type="ORF">CspeluHIS016_0210950</name>
</gene>
<dbReference type="GO" id="GO:0005743">
    <property type="term" value="C:mitochondrial inner membrane"/>
    <property type="evidence" value="ECO:0007669"/>
    <property type="project" value="UniProtKB-SubCell"/>
</dbReference>
<keyword evidence="6 7" id="KW-0472">Membrane</keyword>
<evidence type="ECO:0000313" key="9">
    <source>
        <dbReference type="Proteomes" id="UP001222932"/>
    </source>
</evidence>
<dbReference type="AlphaFoldDB" id="A0AAD3TSL0"/>
<protein>
    <recommendedName>
        <fullName evidence="7">Cytochrome c oxidase subunit 8, mitochondrial</fullName>
    </recommendedName>
    <alternativeName>
        <fullName evidence="7">Cytochrome c oxidase polypeptide VIII</fullName>
    </alternativeName>
</protein>
<keyword evidence="7" id="KW-1133">Transmembrane helix</keyword>
<dbReference type="EMBL" id="BTCM01000002">
    <property type="protein sequence ID" value="GMK56039.1"/>
    <property type="molecule type" value="Genomic_DNA"/>
</dbReference>
<sequence>MSIVSRVARPTLAVARSARAVRYAHFENVAGHTIPGGSKNKLGLSLRIISYSVIGFGLPFLAAKWQMDKAGSS</sequence>
<comment type="similarity">
    <text evidence="3 7">Belongs to the cytochrome c oxidase VIIc family.</text>
</comment>
<evidence type="ECO:0000256" key="2">
    <source>
        <dbReference type="ARBA" id="ARBA00004673"/>
    </source>
</evidence>
<dbReference type="Pfam" id="PF02935">
    <property type="entry name" value="COX7C"/>
    <property type="match status" value="1"/>
</dbReference>
<keyword evidence="7" id="KW-0809">Transit peptide</keyword>
<keyword evidence="4 7" id="KW-0999">Mitochondrion inner membrane</keyword>
<dbReference type="Proteomes" id="UP001222932">
    <property type="component" value="Unassembled WGS sequence"/>
</dbReference>
<evidence type="ECO:0000256" key="5">
    <source>
        <dbReference type="ARBA" id="ARBA00023128"/>
    </source>
</evidence>
<keyword evidence="5 7" id="KW-0496">Mitochondrion</keyword>
<feature type="transmembrane region" description="Helical" evidence="7">
    <location>
        <begin position="44"/>
        <end position="63"/>
    </location>
</feature>
<dbReference type="Gene3D" id="4.10.49.10">
    <property type="entry name" value="Cytochrome c oxidase subunit VIIc"/>
    <property type="match status" value="1"/>
</dbReference>
<dbReference type="InterPro" id="IPR036636">
    <property type="entry name" value="COX7C/Cox8_sf"/>
</dbReference>
<organism evidence="8 9">
    <name type="scientific">Cutaneotrichosporon spelunceum</name>
    <dbReference type="NCBI Taxonomy" id="1672016"/>
    <lineage>
        <taxon>Eukaryota</taxon>
        <taxon>Fungi</taxon>
        <taxon>Dikarya</taxon>
        <taxon>Basidiomycota</taxon>
        <taxon>Agaricomycotina</taxon>
        <taxon>Tremellomycetes</taxon>
        <taxon>Trichosporonales</taxon>
        <taxon>Trichosporonaceae</taxon>
        <taxon>Cutaneotrichosporon</taxon>
    </lineage>
</organism>
<comment type="pathway">
    <text evidence="2 7">Energy metabolism; oxidative phosphorylation.</text>
</comment>
<evidence type="ECO:0000256" key="1">
    <source>
        <dbReference type="ARBA" id="ARBA00004434"/>
    </source>
</evidence>
<comment type="subunit">
    <text evidence="7">Component of the cytochrome c oxidase (complex IV, CIV), a multisubunit enzyme composed of a catalytic core of 3 subunits and several supernumerary subunits. The complex exists as a monomer or a dimer and forms supercomplexes (SCs) in the inner mitochondrial membrane with ubiquinol-cytochrome c oxidoreductase (cytochrome b-c1 complex, complex III, CIII).</text>
</comment>
<name>A0AAD3TSL0_9TREE</name>
<dbReference type="GO" id="GO:0045277">
    <property type="term" value="C:respiratory chain complex IV"/>
    <property type="evidence" value="ECO:0007669"/>
    <property type="project" value="UniProtKB-UniRule"/>
</dbReference>
<evidence type="ECO:0000256" key="7">
    <source>
        <dbReference type="RuleBase" id="RU368123"/>
    </source>
</evidence>
<accession>A0AAD3TSL0</accession>
<comment type="subcellular location">
    <subcellularLocation>
        <location evidence="1 7">Mitochondrion inner membrane</location>
        <topology evidence="1 7">Single-pass membrane protein</topology>
    </subcellularLocation>
</comment>
<dbReference type="GO" id="GO:0006123">
    <property type="term" value="P:mitochondrial electron transport, cytochrome c to oxygen"/>
    <property type="evidence" value="ECO:0007669"/>
    <property type="project" value="UniProtKB-UniRule"/>
</dbReference>
<comment type="caution">
    <text evidence="8">The sequence shown here is derived from an EMBL/GenBank/DDBJ whole genome shotgun (WGS) entry which is preliminary data.</text>
</comment>
<evidence type="ECO:0000256" key="3">
    <source>
        <dbReference type="ARBA" id="ARBA00010514"/>
    </source>
</evidence>
<dbReference type="SUPFAM" id="SSF81427">
    <property type="entry name" value="Mitochondrial cytochrome c oxidase subunit VIIc (aka VIIIa)"/>
    <property type="match status" value="1"/>
</dbReference>
<evidence type="ECO:0000256" key="6">
    <source>
        <dbReference type="ARBA" id="ARBA00023136"/>
    </source>
</evidence>